<comment type="caution">
    <text evidence="1">The sequence shown here is derived from an EMBL/GenBank/DDBJ whole genome shotgun (WGS) entry which is preliminary data.</text>
</comment>
<organism evidence="1 2">
    <name type="scientific">Dallia pectoralis</name>
    <name type="common">Alaska blackfish</name>
    <dbReference type="NCBI Taxonomy" id="75939"/>
    <lineage>
        <taxon>Eukaryota</taxon>
        <taxon>Metazoa</taxon>
        <taxon>Chordata</taxon>
        <taxon>Craniata</taxon>
        <taxon>Vertebrata</taxon>
        <taxon>Euteleostomi</taxon>
        <taxon>Actinopterygii</taxon>
        <taxon>Neopterygii</taxon>
        <taxon>Teleostei</taxon>
        <taxon>Protacanthopterygii</taxon>
        <taxon>Esociformes</taxon>
        <taxon>Umbridae</taxon>
        <taxon>Dallia</taxon>
    </lineage>
</organism>
<gene>
    <name evidence="1" type="ORF">DPEC_G00298250</name>
</gene>
<accession>A0ACC2FFW5</accession>
<evidence type="ECO:0000313" key="1">
    <source>
        <dbReference type="EMBL" id="KAJ7990238.1"/>
    </source>
</evidence>
<evidence type="ECO:0000313" key="2">
    <source>
        <dbReference type="Proteomes" id="UP001157502"/>
    </source>
</evidence>
<sequence length="79" mass="8849">MQKRPVVKREQKRVLVLGPGTTGRTTRHPTLATLRREKVTVKKLEENFNVFQRGSQQARTGLQVKGSAARTVTWGSFSG</sequence>
<name>A0ACC2FFW5_DALPE</name>
<dbReference type="EMBL" id="CM055755">
    <property type="protein sequence ID" value="KAJ7990238.1"/>
    <property type="molecule type" value="Genomic_DNA"/>
</dbReference>
<keyword evidence="2" id="KW-1185">Reference proteome</keyword>
<protein>
    <submittedName>
        <fullName evidence="1">Uncharacterized protein</fullName>
    </submittedName>
</protein>
<reference evidence="1" key="1">
    <citation type="submission" date="2021-05" db="EMBL/GenBank/DDBJ databases">
        <authorList>
            <person name="Pan Q."/>
            <person name="Jouanno E."/>
            <person name="Zahm M."/>
            <person name="Klopp C."/>
            <person name="Cabau C."/>
            <person name="Louis A."/>
            <person name="Berthelot C."/>
            <person name="Parey E."/>
            <person name="Roest Crollius H."/>
            <person name="Montfort J."/>
            <person name="Robinson-Rechavi M."/>
            <person name="Bouchez O."/>
            <person name="Lampietro C."/>
            <person name="Lopez Roques C."/>
            <person name="Donnadieu C."/>
            <person name="Postlethwait J."/>
            <person name="Bobe J."/>
            <person name="Dillon D."/>
            <person name="Chandos A."/>
            <person name="von Hippel F."/>
            <person name="Guiguen Y."/>
        </authorList>
    </citation>
    <scope>NUCLEOTIDE SEQUENCE</scope>
    <source>
        <strain evidence="1">YG-Jan2019</strain>
    </source>
</reference>
<proteinExistence type="predicted"/>
<dbReference type="Proteomes" id="UP001157502">
    <property type="component" value="Chromosome 28"/>
</dbReference>